<dbReference type="InterPro" id="IPR018365">
    <property type="entry name" value="Cell_cycle_FtsW-rel_CS"/>
</dbReference>
<evidence type="ECO:0000256" key="8">
    <source>
        <dbReference type="ARBA" id="ARBA00022989"/>
    </source>
</evidence>
<sequence length="421" mass="46927">MSTQQRSFFFNVDWLTVFLYLVLCTIGWFNIHAAVFDVNHPSIVDASTNYGKQFIFICVSVVIGIVILLLESRFIAALAPAFYVVIVLLLILVLVIGRNVGGNQAWINMGGGFRLQPSEFAKFATCLLLARYLSGTNIRVTEPKSFLTAAVIIGFPMLLIMLQPDTGSTLVFCSLIFVLYREGLSPYFLVIAGLFITLFVTSLLYNPLYIILILAVITAFIIFLFKRNRQLIKTVIIGLAISIAFIFSVKFIYTHVLKKHQTERINILLGITTDLKGKGYNVNQSKIAIGSGKMWGKGYLHGTQTQYSFVPEQSTDFIFCTVGEEWGFAGSLTVISLFMFLILRVILIAERQRSPFTRIYGYGVASVLFFHVVINIGMTIGVVPVIGIPLPFISYGGSSLLSFTMLLFTLIKLDSNRKSNV</sequence>
<dbReference type="Pfam" id="PF01098">
    <property type="entry name" value="FTSW_RODA_SPOVE"/>
    <property type="match status" value="2"/>
</dbReference>
<organism evidence="13 14">
    <name type="scientific">Mucilaginibacter gossypii</name>
    <dbReference type="NCBI Taxonomy" id="551996"/>
    <lineage>
        <taxon>Bacteria</taxon>
        <taxon>Pseudomonadati</taxon>
        <taxon>Bacteroidota</taxon>
        <taxon>Sphingobacteriia</taxon>
        <taxon>Sphingobacteriales</taxon>
        <taxon>Sphingobacteriaceae</taxon>
        <taxon>Mucilaginibacter</taxon>
    </lineage>
</organism>
<keyword evidence="2" id="KW-1003">Cell membrane</keyword>
<evidence type="ECO:0000256" key="12">
    <source>
        <dbReference type="ARBA" id="ARBA00033270"/>
    </source>
</evidence>
<dbReference type="GO" id="GO:0015648">
    <property type="term" value="F:lipid-linked peptidoglycan transporter activity"/>
    <property type="evidence" value="ECO:0007669"/>
    <property type="project" value="TreeGrafter"/>
</dbReference>
<dbReference type="EMBL" id="FNCG01000004">
    <property type="protein sequence ID" value="SDG65671.1"/>
    <property type="molecule type" value="Genomic_DNA"/>
</dbReference>
<keyword evidence="4" id="KW-0808">Transferase</keyword>
<keyword evidence="14" id="KW-1185">Reference proteome</keyword>
<protein>
    <recommendedName>
        <fullName evidence="12">Cell wall polymerase</fullName>
    </recommendedName>
    <alternativeName>
        <fullName evidence="11">Peptidoglycan polymerase</fullName>
    </alternativeName>
</protein>
<evidence type="ECO:0000256" key="7">
    <source>
        <dbReference type="ARBA" id="ARBA00022984"/>
    </source>
</evidence>
<keyword evidence="3" id="KW-0328">Glycosyltransferase</keyword>
<dbReference type="STRING" id="551996.SAMN05192573_104263"/>
<evidence type="ECO:0000256" key="2">
    <source>
        <dbReference type="ARBA" id="ARBA00022475"/>
    </source>
</evidence>
<dbReference type="GO" id="GO:0071555">
    <property type="term" value="P:cell wall organization"/>
    <property type="evidence" value="ECO:0007669"/>
    <property type="project" value="UniProtKB-KW"/>
</dbReference>
<comment type="subcellular location">
    <subcellularLocation>
        <location evidence="1">Membrane</location>
        <topology evidence="1">Multi-pass membrane protein</topology>
    </subcellularLocation>
</comment>
<keyword evidence="5" id="KW-0812">Transmembrane</keyword>
<evidence type="ECO:0000256" key="6">
    <source>
        <dbReference type="ARBA" id="ARBA00022960"/>
    </source>
</evidence>
<keyword evidence="10" id="KW-0961">Cell wall biogenesis/degradation</keyword>
<evidence type="ECO:0000256" key="9">
    <source>
        <dbReference type="ARBA" id="ARBA00023136"/>
    </source>
</evidence>
<dbReference type="GO" id="GO:0008360">
    <property type="term" value="P:regulation of cell shape"/>
    <property type="evidence" value="ECO:0007669"/>
    <property type="project" value="UniProtKB-KW"/>
</dbReference>
<evidence type="ECO:0000256" key="4">
    <source>
        <dbReference type="ARBA" id="ARBA00022679"/>
    </source>
</evidence>
<proteinExistence type="predicted"/>
<gene>
    <name evidence="13" type="ORF">SAMN05192573_104263</name>
</gene>
<evidence type="ECO:0000313" key="14">
    <source>
        <dbReference type="Proteomes" id="UP000199705"/>
    </source>
</evidence>
<dbReference type="PANTHER" id="PTHR30474:SF1">
    <property type="entry name" value="PEPTIDOGLYCAN GLYCOSYLTRANSFERASE MRDB"/>
    <property type="match status" value="1"/>
</dbReference>
<evidence type="ECO:0000256" key="1">
    <source>
        <dbReference type="ARBA" id="ARBA00004141"/>
    </source>
</evidence>
<keyword evidence="8" id="KW-1133">Transmembrane helix</keyword>
<dbReference type="GO" id="GO:0032153">
    <property type="term" value="C:cell division site"/>
    <property type="evidence" value="ECO:0007669"/>
    <property type="project" value="TreeGrafter"/>
</dbReference>
<keyword evidence="6" id="KW-0133">Cell shape</keyword>
<dbReference type="GO" id="GO:0016757">
    <property type="term" value="F:glycosyltransferase activity"/>
    <property type="evidence" value="ECO:0007669"/>
    <property type="project" value="UniProtKB-KW"/>
</dbReference>
<dbReference type="AlphaFoldDB" id="A0A1G7W167"/>
<dbReference type="GO" id="GO:0005886">
    <property type="term" value="C:plasma membrane"/>
    <property type="evidence" value="ECO:0007669"/>
    <property type="project" value="TreeGrafter"/>
</dbReference>
<dbReference type="GO" id="GO:0051301">
    <property type="term" value="P:cell division"/>
    <property type="evidence" value="ECO:0007669"/>
    <property type="project" value="InterPro"/>
</dbReference>
<dbReference type="PROSITE" id="PS00428">
    <property type="entry name" value="FTSW_RODA_SPOVE"/>
    <property type="match status" value="1"/>
</dbReference>
<evidence type="ECO:0000256" key="11">
    <source>
        <dbReference type="ARBA" id="ARBA00032370"/>
    </source>
</evidence>
<dbReference type="OrthoDB" id="9768187at2"/>
<name>A0A1G7W167_9SPHI</name>
<evidence type="ECO:0000256" key="3">
    <source>
        <dbReference type="ARBA" id="ARBA00022676"/>
    </source>
</evidence>
<dbReference type="PANTHER" id="PTHR30474">
    <property type="entry name" value="CELL CYCLE PROTEIN"/>
    <property type="match status" value="1"/>
</dbReference>
<accession>A0A1G7W167</accession>
<evidence type="ECO:0000256" key="5">
    <source>
        <dbReference type="ARBA" id="ARBA00022692"/>
    </source>
</evidence>
<dbReference type="RefSeq" id="WP_112652734.1">
    <property type="nucleotide sequence ID" value="NZ_FNCG01000004.1"/>
</dbReference>
<dbReference type="InterPro" id="IPR011923">
    <property type="entry name" value="RodA/MrdB"/>
</dbReference>
<dbReference type="InterPro" id="IPR001182">
    <property type="entry name" value="FtsW/RodA"/>
</dbReference>
<dbReference type="NCBIfam" id="TIGR02210">
    <property type="entry name" value="rodA_shape"/>
    <property type="match status" value="1"/>
</dbReference>
<evidence type="ECO:0000313" key="13">
    <source>
        <dbReference type="EMBL" id="SDG65671.1"/>
    </source>
</evidence>
<reference evidence="14" key="1">
    <citation type="submission" date="2016-10" db="EMBL/GenBank/DDBJ databases">
        <authorList>
            <person name="Varghese N."/>
            <person name="Submissions S."/>
        </authorList>
    </citation>
    <scope>NUCLEOTIDE SEQUENCE [LARGE SCALE GENOMIC DNA]</scope>
    <source>
        <strain evidence="14">Gh-67</strain>
    </source>
</reference>
<keyword evidence="7" id="KW-0573">Peptidoglycan synthesis</keyword>
<dbReference type="NCBIfam" id="NF037961">
    <property type="entry name" value="RodA_shape"/>
    <property type="match status" value="1"/>
</dbReference>
<keyword evidence="9" id="KW-0472">Membrane</keyword>
<dbReference type="Proteomes" id="UP000199705">
    <property type="component" value="Unassembled WGS sequence"/>
</dbReference>
<evidence type="ECO:0000256" key="10">
    <source>
        <dbReference type="ARBA" id="ARBA00023316"/>
    </source>
</evidence>
<dbReference type="GO" id="GO:0009252">
    <property type="term" value="P:peptidoglycan biosynthetic process"/>
    <property type="evidence" value="ECO:0007669"/>
    <property type="project" value="UniProtKB-KW"/>
</dbReference>